<keyword evidence="4" id="KW-1185">Reference proteome</keyword>
<dbReference type="Gene3D" id="1.25.40.10">
    <property type="entry name" value="Tetratricopeptide repeat domain"/>
    <property type="match status" value="1"/>
</dbReference>
<dbReference type="SUPFAM" id="SSF46894">
    <property type="entry name" value="C-terminal effector domain of the bipartite response regulators"/>
    <property type="match status" value="1"/>
</dbReference>
<protein>
    <recommendedName>
        <fullName evidence="2">Bacterial transcriptional activator domain-containing protein</fullName>
    </recommendedName>
</protein>
<organism evidence="3 4">
    <name type="scientific">Streptomyces phaeochromogenes</name>
    <dbReference type="NCBI Taxonomy" id="1923"/>
    <lineage>
        <taxon>Bacteria</taxon>
        <taxon>Bacillati</taxon>
        <taxon>Actinomycetota</taxon>
        <taxon>Actinomycetes</taxon>
        <taxon>Kitasatosporales</taxon>
        <taxon>Streptomycetaceae</taxon>
        <taxon>Streptomyces</taxon>
        <taxon>Streptomyces phaeochromogenes group</taxon>
    </lineage>
</organism>
<keyword evidence="1" id="KW-0902">Two-component regulatory system</keyword>
<dbReference type="InterPro" id="IPR011990">
    <property type="entry name" value="TPR-like_helical_dom_sf"/>
</dbReference>
<evidence type="ECO:0000256" key="1">
    <source>
        <dbReference type="ARBA" id="ARBA00023012"/>
    </source>
</evidence>
<accession>A0ABZ1HAB5</accession>
<dbReference type="Pfam" id="PF03704">
    <property type="entry name" value="BTAD"/>
    <property type="match status" value="1"/>
</dbReference>
<feature type="domain" description="Bacterial transcriptional activator" evidence="2">
    <location>
        <begin position="99"/>
        <end position="236"/>
    </location>
</feature>
<dbReference type="InterPro" id="IPR016032">
    <property type="entry name" value="Sig_transdc_resp-reg_C-effctor"/>
</dbReference>
<dbReference type="RefSeq" id="WP_326758921.1">
    <property type="nucleotide sequence ID" value="NZ_CP109135.1"/>
</dbReference>
<dbReference type="InterPro" id="IPR005158">
    <property type="entry name" value="BTAD"/>
</dbReference>
<sequence>MRLTHRQHDGDKHADLSAALAPKQREVLAYLAVHKDGARRESLTATIWPDAPKDRPYNSFHATLSQLRRALRTATHGAHSDITIHSDGHYALDRNLITVDLWQLSDALRTSRHASDDEQRRAEVERVVDLYSGDFAADLSAEWLEGPRESLRRDVLDAVSGLVRILRGEPEQALALLERVRVLAPYNEAIYRDIARFQVHVGQQDDVARTFALLTTKLAEIDEQPSEETSALYDLLQRSRSADQGDKR</sequence>
<reference evidence="3 4" key="1">
    <citation type="submission" date="2022-10" db="EMBL/GenBank/DDBJ databases">
        <title>The complete genomes of actinobacterial strains from the NBC collection.</title>
        <authorList>
            <person name="Joergensen T.S."/>
            <person name="Alvarez Arevalo M."/>
            <person name="Sterndorff E.B."/>
            <person name="Faurdal D."/>
            <person name="Vuksanovic O."/>
            <person name="Mourched A.-S."/>
            <person name="Charusanti P."/>
            <person name="Shaw S."/>
            <person name="Blin K."/>
            <person name="Weber T."/>
        </authorList>
    </citation>
    <scope>NUCLEOTIDE SEQUENCE [LARGE SCALE GENOMIC DNA]</scope>
    <source>
        <strain evidence="3 4">NBC 01752</strain>
    </source>
</reference>
<evidence type="ECO:0000313" key="3">
    <source>
        <dbReference type="EMBL" id="WSD14271.1"/>
    </source>
</evidence>
<dbReference type="SMART" id="SM01043">
    <property type="entry name" value="BTAD"/>
    <property type="match status" value="1"/>
</dbReference>
<name>A0ABZ1HAB5_STRPH</name>
<gene>
    <name evidence="3" type="ORF">OHB35_14040</name>
</gene>
<proteinExistence type="predicted"/>
<dbReference type="SUPFAM" id="SSF48452">
    <property type="entry name" value="TPR-like"/>
    <property type="match status" value="1"/>
</dbReference>
<dbReference type="EMBL" id="CP109135">
    <property type="protein sequence ID" value="WSD14271.1"/>
    <property type="molecule type" value="Genomic_DNA"/>
</dbReference>
<evidence type="ECO:0000313" key="4">
    <source>
        <dbReference type="Proteomes" id="UP001340816"/>
    </source>
</evidence>
<dbReference type="InterPro" id="IPR051677">
    <property type="entry name" value="AfsR-DnrI-RedD_regulator"/>
</dbReference>
<dbReference type="PANTHER" id="PTHR35807">
    <property type="entry name" value="TRANSCRIPTIONAL REGULATOR REDD-RELATED"/>
    <property type="match status" value="1"/>
</dbReference>
<evidence type="ECO:0000259" key="2">
    <source>
        <dbReference type="SMART" id="SM01043"/>
    </source>
</evidence>
<dbReference type="Proteomes" id="UP001340816">
    <property type="component" value="Chromosome"/>
</dbReference>
<dbReference type="InterPro" id="IPR036388">
    <property type="entry name" value="WH-like_DNA-bd_sf"/>
</dbReference>
<dbReference type="Gene3D" id="1.10.10.10">
    <property type="entry name" value="Winged helix-like DNA-binding domain superfamily/Winged helix DNA-binding domain"/>
    <property type="match status" value="1"/>
</dbReference>